<dbReference type="InterPro" id="IPR032314">
    <property type="entry name" value="DUF4845"/>
</dbReference>
<dbReference type="EMBL" id="JANUHA010000013">
    <property type="protein sequence ID" value="MCS0598189.1"/>
    <property type="molecule type" value="Genomic_DNA"/>
</dbReference>
<sequence>MFTSRQPQSFSRQAGISLTGLIFVLAVLGVAAVFAMKLIPTYMEYSAIKGAMQRAKETGGTNREMQVAFDKNADMNNVTAIRGADLVITRDNGEPQLSFAYEKRVSLMGNVSLVIDYEGTTDPSGEVAAKDAPAEGGQ</sequence>
<organism evidence="2 3">
    <name type="scientific">Massilia agri</name>
    <dbReference type="NCBI Taxonomy" id="1886785"/>
    <lineage>
        <taxon>Bacteria</taxon>
        <taxon>Pseudomonadati</taxon>
        <taxon>Pseudomonadota</taxon>
        <taxon>Betaproteobacteria</taxon>
        <taxon>Burkholderiales</taxon>
        <taxon>Oxalobacteraceae</taxon>
        <taxon>Telluria group</taxon>
        <taxon>Massilia</taxon>
    </lineage>
</organism>
<dbReference type="Proteomes" id="UP001206572">
    <property type="component" value="Unassembled WGS sequence"/>
</dbReference>
<evidence type="ECO:0000313" key="2">
    <source>
        <dbReference type="EMBL" id="MCS0598189.1"/>
    </source>
</evidence>
<accession>A0ABT2APQ1</accession>
<protein>
    <submittedName>
        <fullName evidence="2">DUF4845 domain-containing protein</fullName>
    </submittedName>
</protein>
<keyword evidence="1" id="KW-0472">Membrane</keyword>
<comment type="caution">
    <text evidence="2">The sequence shown here is derived from an EMBL/GenBank/DDBJ whole genome shotgun (WGS) entry which is preliminary data.</text>
</comment>
<keyword evidence="1" id="KW-1133">Transmembrane helix</keyword>
<evidence type="ECO:0000313" key="3">
    <source>
        <dbReference type="Proteomes" id="UP001206572"/>
    </source>
</evidence>
<reference evidence="2 3" key="1">
    <citation type="submission" date="2022-08" db="EMBL/GenBank/DDBJ databases">
        <title>Reclassification of Massilia species as members of the genera Telluria, Duganella, Pseudoduganella, Mokoshia gen. nov. and Zemynaea gen. nov. using orthogonal and non-orthogonal genome-based approaches.</title>
        <authorList>
            <person name="Bowman J.P."/>
        </authorList>
    </citation>
    <scope>NUCLEOTIDE SEQUENCE [LARGE SCALE GENOMIC DNA]</scope>
    <source>
        <strain evidence="2 3">JCM 31661</strain>
    </source>
</reference>
<proteinExistence type="predicted"/>
<keyword evidence="1" id="KW-0812">Transmembrane</keyword>
<evidence type="ECO:0000256" key="1">
    <source>
        <dbReference type="SAM" id="Phobius"/>
    </source>
</evidence>
<dbReference type="Pfam" id="PF16137">
    <property type="entry name" value="DUF4845"/>
    <property type="match status" value="1"/>
</dbReference>
<dbReference type="RefSeq" id="WP_258829201.1">
    <property type="nucleotide sequence ID" value="NZ_JANUHA010000013.1"/>
</dbReference>
<name>A0ABT2APQ1_9BURK</name>
<feature type="transmembrane region" description="Helical" evidence="1">
    <location>
        <begin position="20"/>
        <end position="39"/>
    </location>
</feature>
<gene>
    <name evidence="2" type="ORF">NX780_17740</name>
</gene>
<keyword evidence="3" id="KW-1185">Reference proteome</keyword>